<dbReference type="InterPro" id="IPR018958">
    <property type="entry name" value="Knr4/Smi1-like_dom"/>
</dbReference>
<organism evidence="2 3">
    <name type="scientific">Candidatus Flavonifractor merdigallinarum</name>
    <dbReference type="NCBI Taxonomy" id="2838589"/>
    <lineage>
        <taxon>Bacteria</taxon>
        <taxon>Bacillati</taxon>
        <taxon>Bacillota</taxon>
        <taxon>Clostridia</taxon>
        <taxon>Eubacteriales</taxon>
        <taxon>Oscillospiraceae</taxon>
        <taxon>Flavonifractor</taxon>
    </lineage>
</organism>
<dbReference type="SUPFAM" id="SSF160631">
    <property type="entry name" value="SMI1/KNR4-like"/>
    <property type="match status" value="1"/>
</dbReference>
<evidence type="ECO:0000313" key="3">
    <source>
        <dbReference type="Proteomes" id="UP000823868"/>
    </source>
</evidence>
<gene>
    <name evidence="2" type="ORF">H9841_05305</name>
</gene>
<sequence length="227" mass="26496">MARLFECCAQRGWLPERHPSTITEEEVAAFEAWYGYRLPEWYRAFLLTERLPGEGWEFEINGVIDQGDELDILWLMLYRIDQMEMLVEQVENFRSIAPDYGATQEQIRALLPIGDWGAGWGPLCLDLTVDENAVDPEQENTWSVVWLDHELEWPPHYLGEDGRLHGSAAAPDFHTLLEWYFCGSLEERFEREEQVKVTYERLNSRGFCSSWWEERWKTGAANPASAT</sequence>
<dbReference type="InterPro" id="IPR037883">
    <property type="entry name" value="Knr4/Smi1-like_sf"/>
</dbReference>
<evidence type="ECO:0000313" key="2">
    <source>
        <dbReference type="EMBL" id="HIY21303.1"/>
    </source>
</evidence>
<comment type="caution">
    <text evidence="2">The sequence shown here is derived from an EMBL/GenBank/DDBJ whole genome shotgun (WGS) entry which is preliminary data.</text>
</comment>
<protein>
    <submittedName>
        <fullName evidence="2">SMI1/KNR4 family protein</fullName>
    </submittedName>
</protein>
<evidence type="ECO:0000259" key="1">
    <source>
        <dbReference type="SMART" id="SM00860"/>
    </source>
</evidence>
<reference evidence="2" key="2">
    <citation type="submission" date="2021-04" db="EMBL/GenBank/DDBJ databases">
        <authorList>
            <person name="Gilroy R."/>
        </authorList>
    </citation>
    <scope>NUCLEOTIDE SEQUENCE</scope>
    <source>
        <strain evidence="2">ChiBcec16_6824</strain>
    </source>
</reference>
<reference evidence="2" key="1">
    <citation type="journal article" date="2021" name="PeerJ">
        <title>Extensive microbial diversity within the chicken gut microbiome revealed by metagenomics and culture.</title>
        <authorList>
            <person name="Gilroy R."/>
            <person name="Ravi A."/>
            <person name="Getino M."/>
            <person name="Pursley I."/>
            <person name="Horton D.L."/>
            <person name="Alikhan N.F."/>
            <person name="Baker D."/>
            <person name="Gharbi K."/>
            <person name="Hall N."/>
            <person name="Watson M."/>
            <person name="Adriaenssens E.M."/>
            <person name="Foster-Nyarko E."/>
            <person name="Jarju S."/>
            <person name="Secka A."/>
            <person name="Antonio M."/>
            <person name="Oren A."/>
            <person name="Chaudhuri R.R."/>
            <person name="La Ragione R."/>
            <person name="Hildebrand F."/>
            <person name="Pallen M.J."/>
        </authorList>
    </citation>
    <scope>NUCLEOTIDE SEQUENCE</scope>
    <source>
        <strain evidence="2">ChiBcec16_6824</strain>
    </source>
</reference>
<name>A0A9D2BYZ7_9FIRM</name>
<dbReference type="EMBL" id="DXDX01000097">
    <property type="protein sequence ID" value="HIY21303.1"/>
    <property type="molecule type" value="Genomic_DNA"/>
</dbReference>
<accession>A0A9D2BYZ7</accession>
<dbReference type="Pfam" id="PF09346">
    <property type="entry name" value="SMI1_KNR4"/>
    <property type="match status" value="1"/>
</dbReference>
<feature type="domain" description="Knr4/Smi1-like" evidence="1">
    <location>
        <begin position="21"/>
        <end position="182"/>
    </location>
</feature>
<dbReference type="Proteomes" id="UP000823868">
    <property type="component" value="Unassembled WGS sequence"/>
</dbReference>
<dbReference type="Gene3D" id="3.40.1580.10">
    <property type="entry name" value="SMI1/KNR4-like"/>
    <property type="match status" value="1"/>
</dbReference>
<dbReference type="SMART" id="SM00860">
    <property type="entry name" value="SMI1_KNR4"/>
    <property type="match status" value="1"/>
</dbReference>
<dbReference type="AlphaFoldDB" id="A0A9D2BYZ7"/>
<proteinExistence type="predicted"/>